<dbReference type="NCBIfam" id="TIGR01571">
    <property type="entry name" value="A_thal_Cys_rich"/>
    <property type="match status" value="1"/>
</dbReference>
<dbReference type="EMBL" id="JANAVB010041817">
    <property type="protein sequence ID" value="KAJ6795492.1"/>
    <property type="molecule type" value="Genomic_DNA"/>
</dbReference>
<organism evidence="1 2">
    <name type="scientific">Iris pallida</name>
    <name type="common">Sweet iris</name>
    <dbReference type="NCBI Taxonomy" id="29817"/>
    <lineage>
        <taxon>Eukaryota</taxon>
        <taxon>Viridiplantae</taxon>
        <taxon>Streptophyta</taxon>
        <taxon>Embryophyta</taxon>
        <taxon>Tracheophyta</taxon>
        <taxon>Spermatophyta</taxon>
        <taxon>Magnoliopsida</taxon>
        <taxon>Liliopsida</taxon>
        <taxon>Asparagales</taxon>
        <taxon>Iridaceae</taxon>
        <taxon>Iridoideae</taxon>
        <taxon>Irideae</taxon>
        <taxon>Iris</taxon>
    </lineage>
</organism>
<reference evidence="1" key="2">
    <citation type="submission" date="2023-04" db="EMBL/GenBank/DDBJ databases">
        <authorList>
            <person name="Bruccoleri R.E."/>
            <person name="Oakeley E.J."/>
            <person name="Faust A.-M."/>
            <person name="Dessus-Babus S."/>
            <person name="Altorfer M."/>
            <person name="Burckhardt D."/>
            <person name="Oertli M."/>
            <person name="Naumann U."/>
            <person name="Petersen F."/>
            <person name="Wong J."/>
        </authorList>
    </citation>
    <scope>NUCLEOTIDE SEQUENCE</scope>
    <source>
        <strain evidence="1">GSM-AAB239-AS_SAM_17_03QT</strain>
        <tissue evidence="1">Leaf</tissue>
    </source>
</reference>
<accession>A0AAX6DUJ6</accession>
<gene>
    <name evidence="1" type="ORF">M6B38_224755</name>
</gene>
<evidence type="ECO:0000313" key="1">
    <source>
        <dbReference type="EMBL" id="KAJ6795492.1"/>
    </source>
</evidence>
<dbReference type="Pfam" id="PF04749">
    <property type="entry name" value="PLAC8"/>
    <property type="match status" value="1"/>
</dbReference>
<dbReference type="InterPro" id="IPR006461">
    <property type="entry name" value="PLAC_motif_containing"/>
</dbReference>
<dbReference type="PANTHER" id="PTHR15907">
    <property type="entry name" value="DUF614 FAMILY PROTEIN-RELATED"/>
    <property type="match status" value="1"/>
</dbReference>
<name>A0AAX6DUJ6_IRIPA</name>
<dbReference type="AlphaFoldDB" id="A0AAX6DUJ6"/>
<comment type="caution">
    <text evidence="1">The sequence shown here is derived from an EMBL/GenBank/DDBJ whole genome shotgun (WGS) entry which is preliminary data.</text>
</comment>
<reference evidence="1" key="1">
    <citation type="journal article" date="2023" name="GigaByte">
        <title>Genome assembly of the bearded iris, Iris pallida Lam.</title>
        <authorList>
            <person name="Bruccoleri R.E."/>
            <person name="Oakeley E.J."/>
            <person name="Faust A.M.E."/>
            <person name="Altorfer M."/>
            <person name="Dessus-Babus S."/>
            <person name="Burckhardt D."/>
            <person name="Oertli M."/>
            <person name="Naumann U."/>
            <person name="Petersen F."/>
            <person name="Wong J."/>
        </authorList>
    </citation>
    <scope>NUCLEOTIDE SEQUENCE</scope>
    <source>
        <strain evidence="1">GSM-AAB239-AS_SAM_17_03QT</strain>
    </source>
</reference>
<proteinExistence type="predicted"/>
<sequence length="176" mass="20036">MEYPSKAEDGGKDEPVVGVPVYPDGPGVLQIESGAPVPWHVGLYDCRDDPALCWFTLICPCITFGRIAEIVDQGDAITCWISACWYFLIQYNTCLQCLCTMAYRTKMRKQYNLEEAPQSDCCVHFCNEPCALCQEYKELEHRGFDMTIGYKANMERQRQMQAACTTPPDMQGEMMR</sequence>
<evidence type="ECO:0000313" key="2">
    <source>
        <dbReference type="Proteomes" id="UP001140949"/>
    </source>
</evidence>
<protein>
    <submittedName>
        <fullName evidence="1">Cell number regulator 2-like</fullName>
    </submittedName>
</protein>
<keyword evidence="2" id="KW-1185">Reference proteome</keyword>
<dbReference type="Proteomes" id="UP001140949">
    <property type="component" value="Unassembled WGS sequence"/>
</dbReference>